<dbReference type="EMBL" id="JAATVY010000029">
    <property type="protein sequence ID" value="NJC73400.1"/>
    <property type="molecule type" value="Genomic_DNA"/>
</dbReference>
<evidence type="ECO:0000313" key="1">
    <source>
        <dbReference type="EMBL" id="NJC73400.1"/>
    </source>
</evidence>
<sequence length="311" mass="34206">MLDEIVTRQCGALTRRQALECGLTDEAIRARLRNRWQRVLGSIYVAHNGPVGRDCLLWAAVLRAGDGAVLSYESAAEAVGLVDEQASPIHVTVPTERKVRRTPGIAIHRSNRVDAARHPIRLPPQTRVEETVVDLTQSCDRIGEAIGWITRACGRRLTRPERIASAIDARKKVRWRAELLAAVGDVATGAQSPLEVRYLRQVERAHGLPVGSRQYAVERSGGRSYDDVRYAEFGVVVELDGRVAHPDEACWRDLRRDNASVVGGRRVLRYGWADVAGQPCAVAAQVATVLRCAGWRGAPRRCGPSCMLTSP</sequence>
<reference evidence="1 2" key="1">
    <citation type="submission" date="2020-03" db="EMBL/GenBank/DDBJ databases">
        <title>WGS of the type strain of Planosporangium spp.</title>
        <authorList>
            <person name="Thawai C."/>
        </authorList>
    </citation>
    <scope>NUCLEOTIDE SEQUENCE [LARGE SCALE GENOMIC DNA]</scope>
    <source>
        <strain evidence="1 2">TBRC 5610</strain>
    </source>
</reference>
<dbReference type="Proteomes" id="UP000722989">
    <property type="component" value="Unassembled WGS sequence"/>
</dbReference>
<protein>
    <recommendedName>
        <fullName evidence="3">Transcriptional regulator, AbiEi antitoxin, Type IV TA system</fullName>
    </recommendedName>
</protein>
<name>A0ABX0Y7J4_9ACTN</name>
<gene>
    <name evidence="1" type="ORF">HC031_27295</name>
</gene>
<dbReference type="RefSeq" id="WP_167928304.1">
    <property type="nucleotide sequence ID" value="NZ_JAATVY010000029.1"/>
</dbReference>
<accession>A0ABX0Y7J4</accession>
<organism evidence="1 2">
    <name type="scientific">Planosporangium thailandense</name>
    <dbReference type="NCBI Taxonomy" id="765197"/>
    <lineage>
        <taxon>Bacteria</taxon>
        <taxon>Bacillati</taxon>
        <taxon>Actinomycetota</taxon>
        <taxon>Actinomycetes</taxon>
        <taxon>Micromonosporales</taxon>
        <taxon>Micromonosporaceae</taxon>
        <taxon>Planosporangium</taxon>
    </lineage>
</organism>
<comment type="caution">
    <text evidence="1">The sequence shown here is derived from an EMBL/GenBank/DDBJ whole genome shotgun (WGS) entry which is preliminary data.</text>
</comment>
<evidence type="ECO:0000313" key="2">
    <source>
        <dbReference type="Proteomes" id="UP000722989"/>
    </source>
</evidence>
<evidence type="ECO:0008006" key="3">
    <source>
        <dbReference type="Google" id="ProtNLM"/>
    </source>
</evidence>
<proteinExistence type="predicted"/>
<keyword evidence="2" id="KW-1185">Reference proteome</keyword>